<dbReference type="PROSITE" id="PS01124">
    <property type="entry name" value="HTH_ARAC_FAMILY_2"/>
    <property type="match status" value="1"/>
</dbReference>
<dbReference type="AlphaFoldDB" id="A0A0D5NDS1"/>
<dbReference type="EMBL" id="CP011058">
    <property type="protein sequence ID" value="AJY73544.1"/>
    <property type="molecule type" value="Genomic_DNA"/>
</dbReference>
<evidence type="ECO:0000256" key="3">
    <source>
        <dbReference type="ARBA" id="ARBA00023163"/>
    </source>
</evidence>
<accession>A0A0D5NDS1</accession>
<dbReference type="PROSITE" id="PS50110">
    <property type="entry name" value="RESPONSE_REGULATORY"/>
    <property type="match status" value="1"/>
</dbReference>
<dbReference type="Pfam" id="PF12833">
    <property type="entry name" value="HTH_18"/>
    <property type="match status" value="1"/>
</dbReference>
<protein>
    <recommendedName>
        <fullName evidence="9">Chemotaxis protein CheY</fullName>
    </recommendedName>
</protein>
<dbReference type="Gene3D" id="1.10.10.60">
    <property type="entry name" value="Homeodomain-like"/>
    <property type="match status" value="2"/>
</dbReference>
<dbReference type="GO" id="GO:0003700">
    <property type="term" value="F:DNA-binding transcription factor activity"/>
    <property type="evidence" value="ECO:0007669"/>
    <property type="project" value="InterPro"/>
</dbReference>
<keyword evidence="4" id="KW-0597">Phosphoprotein</keyword>
<keyword evidence="8" id="KW-1185">Reference proteome</keyword>
<keyword evidence="2" id="KW-0238">DNA-binding</keyword>
<dbReference type="KEGG" id="pbj:VN24_01515"/>
<dbReference type="HOGENOM" id="CLU_000445_5_0_9"/>
<dbReference type="InterPro" id="IPR018062">
    <property type="entry name" value="HTH_AraC-typ_CS"/>
</dbReference>
<dbReference type="PANTHER" id="PTHR43280">
    <property type="entry name" value="ARAC-FAMILY TRANSCRIPTIONAL REGULATOR"/>
    <property type="match status" value="1"/>
</dbReference>
<dbReference type="Pfam" id="PF00072">
    <property type="entry name" value="Response_reg"/>
    <property type="match status" value="1"/>
</dbReference>
<keyword evidence="3" id="KW-0804">Transcription</keyword>
<dbReference type="CDD" id="cd17536">
    <property type="entry name" value="REC_YesN-like"/>
    <property type="match status" value="1"/>
</dbReference>
<dbReference type="InterPro" id="IPR009057">
    <property type="entry name" value="Homeodomain-like_sf"/>
</dbReference>
<evidence type="ECO:0000256" key="1">
    <source>
        <dbReference type="ARBA" id="ARBA00023015"/>
    </source>
</evidence>
<name>A0A0D5NDS1_9BACL</name>
<evidence type="ECO:0000259" key="5">
    <source>
        <dbReference type="PROSITE" id="PS01124"/>
    </source>
</evidence>
<dbReference type="OrthoDB" id="1769137at2"/>
<feature type="domain" description="Response regulatory" evidence="6">
    <location>
        <begin position="3"/>
        <end position="120"/>
    </location>
</feature>
<evidence type="ECO:0000256" key="2">
    <source>
        <dbReference type="ARBA" id="ARBA00023125"/>
    </source>
</evidence>
<gene>
    <name evidence="7" type="ORF">VN24_01515</name>
</gene>
<dbReference type="Gene3D" id="3.40.50.2300">
    <property type="match status" value="1"/>
</dbReference>
<dbReference type="GO" id="GO:0000160">
    <property type="term" value="P:phosphorelay signal transduction system"/>
    <property type="evidence" value="ECO:0007669"/>
    <property type="project" value="InterPro"/>
</dbReference>
<evidence type="ECO:0000256" key="4">
    <source>
        <dbReference type="PROSITE-ProRule" id="PRU00169"/>
    </source>
</evidence>
<evidence type="ECO:0000313" key="8">
    <source>
        <dbReference type="Proteomes" id="UP000032633"/>
    </source>
</evidence>
<dbReference type="SMART" id="SM00342">
    <property type="entry name" value="HTH_ARAC"/>
    <property type="match status" value="1"/>
</dbReference>
<dbReference type="SUPFAM" id="SSF52172">
    <property type="entry name" value="CheY-like"/>
    <property type="match status" value="1"/>
</dbReference>
<keyword evidence="1" id="KW-0805">Transcription regulation</keyword>
<evidence type="ECO:0000313" key="7">
    <source>
        <dbReference type="EMBL" id="AJY73544.1"/>
    </source>
</evidence>
<evidence type="ECO:0000259" key="6">
    <source>
        <dbReference type="PROSITE" id="PS50110"/>
    </source>
</evidence>
<reference evidence="8" key="2">
    <citation type="submission" date="2015-03" db="EMBL/GenBank/DDBJ databases">
        <title>Genome sequence of Paenibacillus beijingensis strain DSM 24997T.</title>
        <authorList>
            <person name="Kwak Y."/>
            <person name="Shin J.-H."/>
        </authorList>
    </citation>
    <scope>NUCLEOTIDE SEQUENCE [LARGE SCALE GENOMIC DNA]</scope>
    <source>
        <strain evidence="8">DSM 24997</strain>
    </source>
</reference>
<dbReference type="SMART" id="SM00448">
    <property type="entry name" value="REC"/>
    <property type="match status" value="1"/>
</dbReference>
<dbReference type="Proteomes" id="UP000032633">
    <property type="component" value="Chromosome"/>
</dbReference>
<dbReference type="InterPro" id="IPR011006">
    <property type="entry name" value="CheY-like_superfamily"/>
</dbReference>
<dbReference type="PROSITE" id="PS00041">
    <property type="entry name" value="HTH_ARAC_FAMILY_1"/>
    <property type="match status" value="1"/>
</dbReference>
<dbReference type="InterPro" id="IPR018060">
    <property type="entry name" value="HTH_AraC"/>
</dbReference>
<dbReference type="SUPFAM" id="SSF46689">
    <property type="entry name" value="Homeodomain-like"/>
    <property type="match status" value="2"/>
</dbReference>
<reference evidence="7 8" key="1">
    <citation type="journal article" date="2015" name="J. Biotechnol.">
        <title>Complete genome sequence of Paenibacillus beijingensis 7188(T) (=DSM 24997(T)), a novel rhizobacterium from jujube garden soil.</title>
        <authorList>
            <person name="Kwak Y."/>
            <person name="Shin J.H."/>
        </authorList>
    </citation>
    <scope>NUCLEOTIDE SEQUENCE [LARGE SCALE GENOMIC DNA]</scope>
    <source>
        <strain evidence="7 8">DSM 24997</strain>
    </source>
</reference>
<dbReference type="GO" id="GO:0043565">
    <property type="term" value="F:sequence-specific DNA binding"/>
    <property type="evidence" value="ECO:0007669"/>
    <property type="project" value="InterPro"/>
</dbReference>
<sequence length="470" mass="54844">MIKVLVVDDDKLVRKGLISAMPWHDFDMQVVGEAGNGEKALEVLESQAIDLLLTDLEMPVMSGIELMRIARQRLPHLHIVVLTLHQDFEYIQEALRLGAIDYIAKVQLEKEQFEEVLRRIAARIQKQPNLAAAALHQDESVKSDQDQGYVLMSLHGVSNSSWVKELNLPREMSMIEADRNVFFCFSDDGHESTLFGQLSAASAAKPEWTLLLLTGLKGFTHAEIQIWLRKYRDNELFYAYDPDNKTVTVSIRQEEDVRRHYSDEEKLERLKETWLTLEWVHSDILFQSLLREFKDLKLPQVKLIGVLYYFVNEWNRLFAQTNMGKIHFPESPHSWFQVEQWIGEIRGIIKHFSEKSHYSQEITDCMMRAVQIMEAEMDSPLTAAEVAKRLNLSRSYFSQCFKDIIGRTFNDHMRHIRMEKAKEYLRSSNKTICWVAENTGYTDEKYFSRVFREYNGMLPSEFRLSTRMGG</sequence>
<feature type="domain" description="HTH araC/xylS-type" evidence="5">
    <location>
        <begin position="367"/>
        <end position="465"/>
    </location>
</feature>
<dbReference type="STRING" id="1126833.VN24_01515"/>
<dbReference type="PATRIC" id="fig|1126833.4.peg.338"/>
<evidence type="ECO:0008006" key="9">
    <source>
        <dbReference type="Google" id="ProtNLM"/>
    </source>
</evidence>
<organism evidence="7 8">
    <name type="scientific">Paenibacillus beijingensis</name>
    <dbReference type="NCBI Taxonomy" id="1126833"/>
    <lineage>
        <taxon>Bacteria</taxon>
        <taxon>Bacillati</taxon>
        <taxon>Bacillota</taxon>
        <taxon>Bacilli</taxon>
        <taxon>Bacillales</taxon>
        <taxon>Paenibacillaceae</taxon>
        <taxon>Paenibacillus</taxon>
    </lineage>
</organism>
<dbReference type="PANTHER" id="PTHR43280:SF11">
    <property type="entry name" value="RCS-SPECIFIC HTH-TYPE TRANSCRIPTIONAL ACTIVATOR RCLR"/>
    <property type="match status" value="1"/>
</dbReference>
<dbReference type="InterPro" id="IPR001789">
    <property type="entry name" value="Sig_transdc_resp-reg_receiver"/>
</dbReference>
<proteinExistence type="predicted"/>
<dbReference type="RefSeq" id="WP_045668979.1">
    <property type="nucleotide sequence ID" value="NZ_CP011058.1"/>
</dbReference>
<feature type="modified residue" description="4-aspartylphosphate" evidence="4">
    <location>
        <position position="55"/>
    </location>
</feature>